<dbReference type="SMART" id="SM00225">
    <property type="entry name" value="BTB"/>
    <property type="match status" value="1"/>
</dbReference>
<gene>
    <name evidence="3" type="ORF">CU098_003147</name>
</gene>
<feature type="non-terminal residue" evidence="3">
    <location>
        <position position="549"/>
    </location>
</feature>
<dbReference type="PANTHER" id="PTHR47369:SF1">
    <property type="entry name" value="BTB_POZ DOMAIN-CONTAINING PROTEIN"/>
    <property type="match status" value="1"/>
</dbReference>
<feature type="region of interest" description="Disordered" evidence="1">
    <location>
        <begin position="1"/>
        <end position="30"/>
    </location>
</feature>
<dbReference type="AlphaFoldDB" id="A0A367ISW8"/>
<dbReference type="PROSITE" id="PS50097">
    <property type="entry name" value="BTB"/>
    <property type="match status" value="1"/>
</dbReference>
<organism evidence="3 4">
    <name type="scientific">Rhizopus stolonifer</name>
    <name type="common">Rhizopus nigricans</name>
    <dbReference type="NCBI Taxonomy" id="4846"/>
    <lineage>
        <taxon>Eukaryota</taxon>
        <taxon>Fungi</taxon>
        <taxon>Fungi incertae sedis</taxon>
        <taxon>Mucoromycota</taxon>
        <taxon>Mucoromycotina</taxon>
        <taxon>Mucoromycetes</taxon>
        <taxon>Mucorales</taxon>
        <taxon>Mucorineae</taxon>
        <taxon>Rhizopodaceae</taxon>
        <taxon>Rhizopus</taxon>
    </lineage>
</organism>
<feature type="domain" description="BTB" evidence="2">
    <location>
        <begin position="90"/>
        <end position="153"/>
    </location>
</feature>
<feature type="compositionally biased region" description="Acidic residues" evidence="1">
    <location>
        <begin position="366"/>
        <end position="375"/>
    </location>
</feature>
<keyword evidence="4" id="KW-1185">Reference proteome</keyword>
<sequence length="549" mass="63738">MEDRSGERSLQPLKIKNNSRNDLLNERSVRSTSKVTGHSWLTSSSSLFDPMPTNTISETTKQTSKYDWRIHSLMVCRHIITRGLEEGVGSDITIYAFDRPYHLHRLILDQNPYFKLLLAGGFQESESNQVTLHLEDHPLINADSFWFVLEYLYGKIEEPFINSENVKQILATCSYFQLGDVSGLCLEFILKDLNPKNVVDYLLFAEEHMGKGADRISDAAFIYLCREAYGMAFGTEKNLLLHLPLSWLEKIVESDAFWVPSEYERYQFVLQIIQSQYHSSSLDYLDDYCHVLYRSIHYMYMTFEQLQEIENDIHPVTKKNLVPGSILKKALWLQIQLRTKIEASNEKDTKIYTTIRSLTKKTTAGDFEEEEEEEEKETHHYPIPTDDTTTYTGEPSISLTSSKKVNQITSKAEEYSIYPPFRFSIEFADVTTLKHNMRIYSESVFYAGSNWNMYIQKTRSQRKGVLQLGVYLHRQSIPENEDAPKSRSFSYYSDNRKVAKTWFKIFCPSRGPKHTLTLFQSSPDNFSVLQSWGWRSTTLCAEENALNDQ</sequence>
<evidence type="ECO:0000313" key="4">
    <source>
        <dbReference type="Proteomes" id="UP000253551"/>
    </source>
</evidence>
<comment type="caution">
    <text evidence="3">The sequence shown here is derived from an EMBL/GenBank/DDBJ whole genome shotgun (WGS) entry which is preliminary data.</text>
</comment>
<protein>
    <recommendedName>
        <fullName evidence="2">BTB domain-containing protein</fullName>
    </recommendedName>
</protein>
<dbReference type="Proteomes" id="UP000253551">
    <property type="component" value="Unassembled WGS sequence"/>
</dbReference>
<dbReference type="Gene3D" id="3.30.710.10">
    <property type="entry name" value="Potassium Channel Kv1.1, Chain A"/>
    <property type="match status" value="1"/>
</dbReference>
<reference evidence="3 4" key="1">
    <citation type="journal article" date="2018" name="G3 (Bethesda)">
        <title>Phylogenetic and Phylogenomic Definition of Rhizopus Species.</title>
        <authorList>
            <person name="Gryganskyi A.P."/>
            <person name="Golan J."/>
            <person name="Dolatabadi S."/>
            <person name="Mondo S."/>
            <person name="Robb S."/>
            <person name="Idnurm A."/>
            <person name="Muszewska A."/>
            <person name="Steczkiewicz K."/>
            <person name="Masonjones S."/>
            <person name="Liao H.L."/>
            <person name="Gajdeczka M.T."/>
            <person name="Anike F."/>
            <person name="Vuek A."/>
            <person name="Anishchenko I.M."/>
            <person name="Voigt K."/>
            <person name="de Hoog G.S."/>
            <person name="Smith M.E."/>
            <person name="Heitman J."/>
            <person name="Vilgalys R."/>
            <person name="Stajich J.E."/>
        </authorList>
    </citation>
    <scope>NUCLEOTIDE SEQUENCE [LARGE SCALE GENOMIC DNA]</scope>
    <source>
        <strain evidence="3 4">LSU 92-RS-03</strain>
    </source>
</reference>
<feature type="region of interest" description="Disordered" evidence="1">
    <location>
        <begin position="362"/>
        <end position="397"/>
    </location>
</feature>
<dbReference type="InterPro" id="IPR011333">
    <property type="entry name" value="SKP1/BTB/POZ_sf"/>
</dbReference>
<feature type="compositionally biased region" description="Low complexity" evidence="1">
    <location>
        <begin position="381"/>
        <end position="392"/>
    </location>
</feature>
<dbReference type="OrthoDB" id="6359943at2759"/>
<dbReference type="EMBL" id="PJQM01005826">
    <property type="protein sequence ID" value="RCH80777.1"/>
    <property type="molecule type" value="Genomic_DNA"/>
</dbReference>
<dbReference type="InterPro" id="IPR000210">
    <property type="entry name" value="BTB/POZ_dom"/>
</dbReference>
<dbReference type="PANTHER" id="PTHR47369">
    <property type="entry name" value="BTB/POZ DOMAIN-CONTAINING PROTEIN"/>
    <property type="match status" value="1"/>
</dbReference>
<proteinExistence type="predicted"/>
<evidence type="ECO:0000256" key="1">
    <source>
        <dbReference type="SAM" id="MobiDB-lite"/>
    </source>
</evidence>
<dbReference type="STRING" id="4846.A0A367ISW8"/>
<dbReference type="Pfam" id="PF00651">
    <property type="entry name" value="BTB"/>
    <property type="match status" value="1"/>
</dbReference>
<accession>A0A367ISW8</accession>
<name>A0A367ISW8_RHIST</name>
<evidence type="ECO:0000313" key="3">
    <source>
        <dbReference type="EMBL" id="RCH80777.1"/>
    </source>
</evidence>
<evidence type="ECO:0000259" key="2">
    <source>
        <dbReference type="PROSITE" id="PS50097"/>
    </source>
</evidence>
<dbReference type="SUPFAM" id="SSF54695">
    <property type="entry name" value="POZ domain"/>
    <property type="match status" value="1"/>
</dbReference>